<reference evidence="1" key="1">
    <citation type="submission" date="2016-10" db="EMBL/GenBank/DDBJ databases">
        <authorList>
            <person name="de Groot N.N."/>
        </authorList>
    </citation>
    <scope>NUCLEOTIDE SEQUENCE</scope>
</reference>
<gene>
    <name evidence="1" type="ORF">MNB_SM-4-1163</name>
</gene>
<sequence>MINGNEILDLMYKPMYNDDVLNMMEKLGMKIPELDEKYQLEEIVDSATDDGTIDFEFSELNGYSKDGIPSLSKIEIVRSKLSSLPFDISDNDNYDICCKKIGEEGHKVRRATARRWEITLNNLKLLVVINFSSEQLEEISFLQVFENIEE</sequence>
<proteinExistence type="predicted"/>
<dbReference type="EMBL" id="FPHF01000076">
    <property type="protein sequence ID" value="SFV64433.1"/>
    <property type="molecule type" value="Genomic_DNA"/>
</dbReference>
<organism evidence="1">
    <name type="scientific">hydrothermal vent metagenome</name>
    <dbReference type="NCBI Taxonomy" id="652676"/>
    <lineage>
        <taxon>unclassified sequences</taxon>
        <taxon>metagenomes</taxon>
        <taxon>ecological metagenomes</taxon>
    </lineage>
</organism>
<name>A0A1W1CFG5_9ZZZZ</name>
<dbReference type="AlphaFoldDB" id="A0A1W1CFG5"/>
<evidence type="ECO:0000313" key="1">
    <source>
        <dbReference type="EMBL" id="SFV64433.1"/>
    </source>
</evidence>
<protein>
    <submittedName>
        <fullName evidence="1">Uncharacterized protein</fullName>
    </submittedName>
</protein>
<accession>A0A1W1CFG5</accession>